<keyword evidence="2" id="KW-1185">Reference proteome</keyword>
<dbReference type="PRINTS" id="PR02028">
    <property type="entry name" value="CMYCBINDINGP"/>
</dbReference>
<dbReference type="AlphaFoldDB" id="G7YPC3"/>
<reference key="2">
    <citation type="submission" date="2011-10" db="EMBL/GenBank/DDBJ databases">
        <title>The genome and transcriptome sequence of Clonorchis sinensis provide insights into the carcinogenic liver fluke.</title>
        <authorList>
            <person name="Wang X."/>
            <person name="Huang Y."/>
            <person name="Chen W."/>
            <person name="Liu H."/>
            <person name="Guo L."/>
            <person name="Chen Y."/>
            <person name="Luo F."/>
            <person name="Zhou W."/>
            <person name="Sun J."/>
            <person name="Mao Q."/>
            <person name="Liang P."/>
            <person name="Zhou C."/>
            <person name="Tian Y."/>
            <person name="Men J."/>
            <person name="Lv X."/>
            <person name="Huang L."/>
            <person name="Zhou J."/>
            <person name="Hu Y."/>
            <person name="Li R."/>
            <person name="Zhang F."/>
            <person name="Lei H."/>
            <person name="Li X."/>
            <person name="Hu X."/>
            <person name="Liang C."/>
            <person name="Xu J."/>
            <person name="Wu Z."/>
            <person name="Yu X."/>
        </authorList>
    </citation>
    <scope>NUCLEOTIDE SEQUENCE</scope>
    <source>
        <strain>Henan</strain>
    </source>
</reference>
<accession>G7YPC3</accession>
<sequence length="501" mass="56283">MLYKDRKLIVRKLGNLMIAFQMMKVIEAPTLFCVTNGCTSNAAGDLQGQRKVEESEEASKLSVFANKLNSTRSTGCPVRLCLRRQRNHLAVTSYFLEHNHKLSKFLYDRLPVNRRLTEDDLGTYRALLKYGTPSCEVRQFVADEFGKILTTQDIWNYRRKYKQCIFLITDGMVMCAFVEKEQFAPMRKMFDLLKEKLGGHYPGRTFVVDKSAAAAQITRKWAVHAQSGIAYFGNVTNNRLKNVNGRLKDRAGDSKREEFRKYLEKAGVLDALTKGKVAANDCSFDTTKAKFYDALNAPLPQAKSSDVVEATAEGSIDVADAPLIQTVFPGQSIAYCLLVSLIYGAAFAYSVQGEQSNKMMGKVCGTIWEWFKLLCRGQYNKHCGDKNTLQPNGKPYRKLWRSLPSGNRVLRDGKRSSCVWKIHLSVPPKHARFWREHQTSNAKSTPFGFQDGSLPLDNSAGYTPQVALIWPRNSYARGPFASQTPLGQALSDGDDSEAVIL</sequence>
<evidence type="ECO:0000313" key="1">
    <source>
        <dbReference type="EMBL" id="GAA54804.1"/>
    </source>
</evidence>
<name>G7YPC3_CLOSI</name>
<dbReference type="EMBL" id="DF143925">
    <property type="protein sequence ID" value="GAA54804.1"/>
    <property type="molecule type" value="Genomic_DNA"/>
</dbReference>
<protein>
    <submittedName>
        <fullName evidence="1">Uncharacterized protein</fullName>
    </submittedName>
</protein>
<proteinExistence type="predicted"/>
<dbReference type="Proteomes" id="UP000008909">
    <property type="component" value="Unassembled WGS sequence"/>
</dbReference>
<reference evidence="1" key="1">
    <citation type="journal article" date="2011" name="Genome Biol.">
        <title>The draft genome of the carcinogenic human liver fluke Clonorchis sinensis.</title>
        <authorList>
            <person name="Wang X."/>
            <person name="Chen W."/>
            <person name="Huang Y."/>
            <person name="Sun J."/>
            <person name="Men J."/>
            <person name="Liu H."/>
            <person name="Luo F."/>
            <person name="Guo L."/>
            <person name="Lv X."/>
            <person name="Deng C."/>
            <person name="Zhou C."/>
            <person name="Fan Y."/>
            <person name="Li X."/>
            <person name="Huang L."/>
            <person name="Hu Y."/>
            <person name="Liang C."/>
            <person name="Hu X."/>
            <person name="Xu J."/>
            <person name="Yu X."/>
        </authorList>
    </citation>
    <scope>NUCLEOTIDE SEQUENCE [LARGE SCALE GENOMIC DNA]</scope>
    <source>
        <strain evidence="1">Henan</strain>
    </source>
</reference>
<evidence type="ECO:0000313" key="2">
    <source>
        <dbReference type="Proteomes" id="UP000008909"/>
    </source>
</evidence>
<organism evidence="1 2">
    <name type="scientific">Clonorchis sinensis</name>
    <name type="common">Chinese liver fluke</name>
    <dbReference type="NCBI Taxonomy" id="79923"/>
    <lineage>
        <taxon>Eukaryota</taxon>
        <taxon>Metazoa</taxon>
        <taxon>Spiralia</taxon>
        <taxon>Lophotrochozoa</taxon>
        <taxon>Platyhelminthes</taxon>
        <taxon>Trematoda</taxon>
        <taxon>Digenea</taxon>
        <taxon>Opisthorchiida</taxon>
        <taxon>Opisthorchiata</taxon>
        <taxon>Opisthorchiidae</taxon>
        <taxon>Clonorchis</taxon>
    </lineage>
</organism>
<gene>
    <name evidence="1" type="ORF">CLF_105469</name>
</gene>